<sequence length="378" mass="42795">MNGTQGTGKTILAISLMFKFKNEPNLSGLRVGFVTPMEPLSKTLNKLTHFLPGFKPGDILSPSDVTKNDRYDILLVDEAHRLGNYLTAGAGIGAFYNTCERLSLPRTSNQVDWIFKCCDKAYLFYDPKQQVRASGLNRDGLEQRLNQLEEASVETEEFSLRTQMRVRGGDKYLDFVYNLLDNKVYMHAGMKLDMLFSSEPYDSRAGDPNSDVPGYQLGIISRFEDFCSMQQAKEEEVGLSRMTAGFVWKWETKKHTDTFDTVIEGVPKRWNSSQKDWVNSPNAINEVGCIHTVQGYDLNYGFVILGPDIYYDTDKGAVCANKANFKDAVTKKKASDDDLRTIIVNAYYVLMTRGMLETFLYVCDPALKEYVSQYIPVI</sequence>
<accession>A0A6N3B260</accession>
<feature type="coiled-coil region" evidence="1">
    <location>
        <begin position="131"/>
        <end position="158"/>
    </location>
</feature>
<keyword evidence="1" id="KW-0175">Coiled coil</keyword>
<name>A0A6N3B260_9ACTN</name>
<evidence type="ECO:0000259" key="2">
    <source>
        <dbReference type="Pfam" id="PF09848"/>
    </source>
</evidence>
<gene>
    <name evidence="3" type="ORF">CALFYP39_01127</name>
</gene>
<dbReference type="Pfam" id="PF09848">
    <property type="entry name" value="SLFN-g3_helicase"/>
    <property type="match status" value="1"/>
</dbReference>
<reference evidence="3" key="1">
    <citation type="submission" date="2019-11" db="EMBL/GenBank/DDBJ databases">
        <authorList>
            <person name="Feng L."/>
        </authorList>
    </citation>
    <scope>NUCLEOTIDE SEQUENCE</scope>
    <source>
        <strain evidence="3">CaerofaciensLFYP39</strain>
    </source>
</reference>
<evidence type="ECO:0000313" key="3">
    <source>
        <dbReference type="EMBL" id="VYT98925.1"/>
    </source>
</evidence>
<dbReference type="InterPro" id="IPR027417">
    <property type="entry name" value="P-loop_NTPase"/>
</dbReference>
<evidence type="ECO:0000256" key="1">
    <source>
        <dbReference type="SAM" id="Coils"/>
    </source>
</evidence>
<proteinExistence type="predicted"/>
<feature type="domain" description="Schlafen group 3-like DNA/RNA helicase" evidence="2">
    <location>
        <begin position="2"/>
        <end position="364"/>
    </location>
</feature>
<dbReference type="AlphaFoldDB" id="A0A6N3B260"/>
<dbReference type="InterPro" id="IPR018647">
    <property type="entry name" value="SLFN_3-like_DNA/RNA_helicase"/>
</dbReference>
<organism evidence="3">
    <name type="scientific">Collinsella aerofaciens</name>
    <dbReference type="NCBI Taxonomy" id="74426"/>
    <lineage>
        <taxon>Bacteria</taxon>
        <taxon>Bacillati</taxon>
        <taxon>Actinomycetota</taxon>
        <taxon>Coriobacteriia</taxon>
        <taxon>Coriobacteriales</taxon>
        <taxon>Coriobacteriaceae</taxon>
        <taxon>Collinsella</taxon>
    </lineage>
</organism>
<dbReference type="SUPFAM" id="SSF52540">
    <property type="entry name" value="P-loop containing nucleoside triphosphate hydrolases"/>
    <property type="match status" value="1"/>
</dbReference>
<protein>
    <recommendedName>
        <fullName evidence="2">Schlafen group 3-like DNA/RNA helicase domain-containing protein</fullName>
    </recommendedName>
</protein>
<dbReference type="EMBL" id="CACRTW010000020">
    <property type="protein sequence ID" value="VYT98925.1"/>
    <property type="molecule type" value="Genomic_DNA"/>
</dbReference>